<protein>
    <submittedName>
        <fullName evidence="1">Uncharacterized protein</fullName>
    </submittedName>
</protein>
<proteinExistence type="predicted"/>
<reference evidence="1 2" key="2">
    <citation type="journal article" date="2022" name="Mol. Ecol. Resour.">
        <title>The genomes of chicory, endive, great burdock and yacon provide insights into Asteraceae paleo-polyploidization history and plant inulin production.</title>
        <authorList>
            <person name="Fan W."/>
            <person name="Wang S."/>
            <person name="Wang H."/>
            <person name="Wang A."/>
            <person name="Jiang F."/>
            <person name="Liu H."/>
            <person name="Zhao H."/>
            <person name="Xu D."/>
            <person name="Zhang Y."/>
        </authorList>
    </citation>
    <scope>NUCLEOTIDE SEQUENCE [LARGE SCALE GENOMIC DNA]</scope>
    <source>
        <strain evidence="2">cv. Yunnan</strain>
        <tissue evidence="1">Leaves</tissue>
    </source>
</reference>
<evidence type="ECO:0000313" key="1">
    <source>
        <dbReference type="EMBL" id="KAI3686417.1"/>
    </source>
</evidence>
<dbReference type="Proteomes" id="UP001056120">
    <property type="component" value="Linkage Group LG27"/>
</dbReference>
<organism evidence="1 2">
    <name type="scientific">Smallanthus sonchifolius</name>
    <dbReference type="NCBI Taxonomy" id="185202"/>
    <lineage>
        <taxon>Eukaryota</taxon>
        <taxon>Viridiplantae</taxon>
        <taxon>Streptophyta</taxon>
        <taxon>Embryophyta</taxon>
        <taxon>Tracheophyta</taxon>
        <taxon>Spermatophyta</taxon>
        <taxon>Magnoliopsida</taxon>
        <taxon>eudicotyledons</taxon>
        <taxon>Gunneridae</taxon>
        <taxon>Pentapetalae</taxon>
        <taxon>asterids</taxon>
        <taxon>campanulids</taxon>
        <taxon>Asterales</taxon>
        <taxon>Asteraceae</taxon>
        <taxon>Asteroideae</taxon>
        <taxon>Heliantheae alliance</taxon>
        <taxon>Millerieae</taxon>
        <taxon>Smallanthus</taxon>
    </lineage>
</organism>
<name>A0ACB8YLM7_9ASTR</name>
<keyword evidence="2" id="KW-1185">Reference proteome</keyword>
<reference evidence="2" key="1">
    <citation type="journal article" date="2022" name="Mol. Ecol. Resour.">
        <title>The genomes of chicory, endive, great burdock and yacon provide insights into Asteraceae palaeo-polyploidization history and plant inulin production.</title>
        <authorList>
            <person name="Fan W."/>
            <person name="Wang S."/>
            <person name="Wang H."/>
            <person name="Wang A."/>
            <person name="Jiang F."/>
            <person name="Liu H."/>
            <person name="Zhao H."/>
            <person name="Xu D."/>
            <person name="Zhang Y."/>
        </authorList>
    </citation>
    <scope>NUCLEOTIDE SEQUENCE [LARGE SCALE GENOMIC DNA]</scope>
    <source>
        <strain evidence="2">cv. Yunnan</strain>
    </source>
</reference>
<dbReference type="EMBL" id="CM042044">
    <property type="protein sequence ID" value="KAI3686417.1"/>
    <property type="molecule type" value="Genomic_DNA"/>
</dbReference>
<evidence type="ECO:0000313" key="2">
    <source>
        <dbReference type="Proteomes" id="UP001056120"/>
    </source>
</evidence>
<comment type="caution">
    <text evidence="1">The sequence shown here is derived from an EMBL/GenBank/DDBJ whole genome shotgun (WGS) entry which is preliminary data.</text>
</comment>
<gene>
    <name evidence="1" type="ORF">L1987_80093</name>
</gene>
<accession>A0ACB8YLM7</accession>
<sequence length="380" mass="43648">MAHTYGPIFKLKLGSKLHVVINTPELAKAVVRDHDEAFSNRDQSAVALAITYDGQDIVFANNNHNWRKLRKLFVHEVLSNKNLEASGCFRRDDVRKAIKNVFDKIGTAINICEIAFATETNVLPRTIWENTSDEGMKHRNLAVEIDDVAANIVKNFGRVNLSDFFPSLARFDLQGVERDMKMQRDKMDKLFTSIIEDRIESNLKRSQDEVGYEGKKDFVQILLDHKDEKDETSLSMTQMKAVLLDVMIAGTETMATAVEWAMACIMRDHNVMKNVQEELVEIVGVNNIVEESHLPKLKYLDAIIKETLRLPLAEKMLMLILSSLLHSFDWSLPESEEHDLTEIFSIALKKRKPLIAIPSQRYNRLLFLIMEYFLCSKRYS</sequence>